<dbReference type="OrthoDB" id="9809850at2"/>
<reference evidence="2" key="1">
    <citation type="submission" date="2016-10" db="EMBL/GenBank/DDBJ databases">
        <authorList>
            <person name="Varghese N."/>
            <person name="Submissions S."/>
        </authorList>
    </citation>
    <scope>NUCLEOTIDE SEQUENCE [LARGE SCALE GENOMIC DNA]</scope>
    <source>
        <strain evidence="2">DSM 10146</strain>
    </source>
</reference>
<dbReference type="AlphaFoldDB" id="A0A1G7L2R2"/>
<proteinExistence type="predicted"/>
<dbReference type="Proteomes" id="UP000198994">
    <property type="component" value="Unassembled WGS sequence"/>
</dbReference>
<dbReference type="EMBL" id="FNAV01000021">
    <property type="protein sequence ID" value="SDF43646.1"/>
    <property type="molecule type" value="Genomic_DNA"/>
</dbReference>
<evidence type="ECO:0000313" key="1">
    <source>
        <dbReference type="EMBL" id="SDF43646.1"/>
    </source>
</evidence>
<evidence type="ECO:0008006" key="3">
    <source>
        <dbReference type="Google" id="ProtNLM"/>
    </source>
</evidence>
<protein>
    <recommendedName>
        <fullName evidence="3">LysM domain-containing protein</fullName>
    </recommendedName>
</protein>
<keyword evidence="2" id="KW-1185">Reference proteome</keyword>
<dbReference type="STRING" id="282683.SAMN04488105_12134"/>
<accession>A0A1G7L2R2</accession>
<sequence>MFFRGSRYDPVPEAEHVTPDGRVLRYKRRRVIPVTPAPLGTLVRPGDRPDLVAFRTLGDPELFWMLCDANLQQRPAELTAKPGDVVGVPGPEGGRP</sequence>
<dbReference type="RefSeq" id="WP_089963361.1">
    <property type="nucleotide sequence ID" value="NZ_FNAV01000021.1"/>
</dbReference>
<evidence type="ECO:0000313" key="2">
    <source>
        <dbReference type="Proteomes" id="UP000198994"/>
    </source>
</evidence>
<name>A0A1G7L2R2_9RHOB</name>
<gene>
    <name evidence="1" type="ORF">SAMN04488105_12134</name>
</gene>
<organism evidence="1 2">
    <name type="scientific">Salipiger thiooxidans</name>
    <dbReference type="NCBI Taxonomy" id="282683"/>
    <lineage>
        <taxon>Bacteria</taxon>
        <taxon>Pseudomonadati</taxon>
        <taxon>Pseudomonadota</taxon>
        <taxon>Alphaproteobacteria</taxon>
        <taxon>Rhodobacterales</taxon>
        <taxon>Roseobacteraceae</taxon>
        <taxon>Salipiger</taxon>
    </lineage>
</organism>